<comment type="similarity">
    <text evidence="4">Belongs to the RNase HII family. RnhC subfamily.</text>
</comment>
<dbReference type="GO" id="GO:0004523">
    <property type="term" value="F:RNA-DNA hybrid ribonuclease activity"/>
    <property type="evidence" value="ECO:0007669"/>
    <property type="project" value="UniProtKB-UniRule"/>
</dbReference>
<evidence type="ECO:0000256" key="2">
    <source>
        <dbReference type="ARBA" id="ARBA00004065"/>
    </source>
</evidence>
<evidence type="ECO:0000256" key="12">
    <source>
        <dbReference type="RuleBase" id="RU003515"/>
    </source>
</evidence>
<evidence type="ECO:0000256" key="5">
    <source>
        <dbReference type="ARBA" id="ARBA00022490"/>
    </source>
</evidence>
<comment type="cofactor">
    <cofactor evidence="11">
        <name>Mn(2+)</name>
        <dbReference type="ChEBI" id="CHEBI:29035"/>
    </cofactor>
    <cofactor evidence="11">
        <name>Mg(2+)</name>
        <dbReference type="ChEBI" id="CHEBI:18420"/>
    </cofactor>
    <text evidence="11">Manganese or magnesium. Binds 1 divalent metal ion per monomer in the absence of substrate. May bind a second metal ion after substrate binding.</text>
</comment>
<evidence type="ECO:0000256" key="11">
    <source>
        <dbReference type="PROSITE-ProRule" id="PRU01319"/>
    </source>
</evidence>
<evidence type="ECO:0000313" key="14">
    <source>
        <dbReference type="EMBL" id="RDU64236.1"/>
    </source>
</evidence>
<evidence type="ECO:0000256" key="6">
    <source>
        <dbReference type="ARBA" id="ARBA00022722"/>
    </source>
</evidence>
<keyword evidence="9 11" id="KW-0378">Hydrolase</keyword>
<evidence type="ECO:0000256" key="4">
    <source>
        <dbReference type="ARBA" id="ARBA00008378"/>
    </source>
</evidence>
<dbReference type="GO" id="GO:0032299">
    <property type="term" value="C:ribonuclease H2 complex"/>
    <property type="evidence" value="ECO:0007669"/>
    <property type="project" value="TreeGrafter"/>
</dbReference>
<dbReference type="PANTHER" id="PTHR10954:SF23">
    <property type="entry name" value="RIBONUCLEASE"/>
    <property type="match status" value="1"/>
</dbReference>
<dbReference type="GO" id="GO:0003723">
    <property type="term" value="F:RNA binding"/>
    <property type="evidence" value="ECO:0007669"/>
    <property type="project" value="UniProtKB-UniRule"/>
</dbReference>
<feature type="domain" description="RNase H type-2" evidence="13">
    <location>
        <begin position="3"/>
        <end position="200"/>
    </location>
</feature>
<gene>
    <name evidence="14" type="ORF">CQA53_07880</name>
</gene>
<dbReference type="SUPFAM" id="SSF53098">
    <property type="entry name" value="Ribonuclease H-like"/>
    <property type="match status" value="1"/>
</dbReference>
<evidence type="ECO:0000256" key="9">
    <source>
        <dbReference type="ARBA" id="ARBA00022801"/>
    </source>
</evidence>
<keyword evidence="8 11" id="KW-0255">Endonuclease</keyword>
<dbReference type="InterPro" id="IPR001352">
    <property type="entry name" value="RNase_HII/HIII"/>
</dbReference>
<dbReference type="Gene3D" id="3.30.420.10">
    <property type="entry name" value="Ribonuclease H-like superfamily/Ribonuclease H"/>
    <property type="match status" value="1"/>
</dbReference>
<feature type="binding site" evidence="11">
    <location>
        <position position="10"/>
    </location>
    <ligand>
        <name>a divalent metal cation</name>
        <dbReference type="ChEBI" id="CHEBI:60240"/>
    </ligand>
</feature>
<comment type="caution">
    <text evidence="14">The sequence shown here is derived from an EMBL/GenBank/DDBJ whole genome shotgun (WGS) entry which is preliminary data.</text>
</comment>
<dbReference type="OrthoDB" id="9803420at2"/>
<evidence type="ECO:0000313" key="15">
    <source>
        <dbReference type="Proteomes" id="UP000256379"/>
    </source>
</evidence>
<dbReference type="InterPro" id="IPR024567">
    <property type="entry name" value="RNase_HII/HIII_dom"/>
</dbReference>
<sequence>MHKIFCGIDEAGRGCIAGSLFIAAVILSHDKIDRFRALGIRDSKQLNYKERMNKKDSINDFLRSNHGISMILNFSAQEIDKYGLSKCMQKGLTTLYNFALTNQSCEVIFDGNTNFGIQNLQTLIKGDSKNILIAAASILAKCAKDCEMIEYDKLFPQYEFKNHKGYLTAIHKERIKKYGYCEIHRKSYHIKNLELPTTNLF</sequence>
<keyword evidence="5" id="KW-0963">Cytoplasm</keyword>
<dbReference type="Proteomes" id="UP000256379">
    <property type="component" value="Unassembled WGS sequence"/>
</dbReference>
<protein>
    <recommendedName>
        <fullName evidence="12">Ribonuclease</fullName>
        <ecNumber evidence="12">3.1.26.4</ecNumber>
    </recommendedName>
</protein>
<keyword evidence="10" id="KW-0464">Manganese</keyword>
<proteinExistence type="inferred from homology"/>
<comment type="subcellular location">
    <subcellularLocation>
        <location evidence="3">Cytoplasm</location>
    </subcellularLocation>
</comment>
<dbReference type="PANTHER" id="PTHR10954">
    <property type="entry name" value="RIBONUCLEASE H2 SUBUNIT A"/>
    <property type="match status" value="1"/>
</dbReference>
<dbReference type="AlphaFoldDB" id="A0A3D8IH48"/>
<evidence type="ECO:0000256" key="8">
    <source>
        <dbReference type="ARBA" id="ARBA00022759"/>
    </source>
</evidence>
<reference evidence="14 15" key="1">
    <citation type="submission" date="2018-04" db="EMBL/GenBank/DDBJ databases">
        <title>Novel Campyloabacter and Helicobacter Species and Strains.</title>
        <authorList>
            <person name="Mannion A.J."/>
            <person name="Shen Z."/>
            <person name="Fox J.G."/>
        </authorList>
    </citation>
    <scope>NUCLEOTIDE SEQUENCE [LARGE SCALE GENOMIC DNA]</scope>
    <source>
        <strain evidence="14 15">MIT 17-337</strain>
    </source>
</reference>
<dbReference type="GO" id="GO:0005737">
    <property type="term" value="C:cytoplasm"/>
    <property type="evidence" value="ECO:0007669"/>
    <property type="project" value="UniProtKB-SubCell"/>
</dbReference>
<dbReference type="InterPro" id="IPR022898">
    <property type="entry name" value="RNase_HII"/>
</dbReference>
<feature type="binding site" evidence="11">
    <location>
        <position position="9"/>
    </location>
    <ligand>
        <name>a divalent metal cation</name>
        <dbReference type="ChEBI" id="CHEBI:60240"/>
    </ligand>
</feature>
<dbReference type="NCBIfam" id="NF000595">
    <property type="entry name" value="PRK00015.1-3"/>
    <property type="match status" value="1"/>
</dbReference>
<keyword evidence="7 11" id="KW-0479">Metal-binding</keyword>
<dbReference type="Pfam" id="PF01351">
    <property type="entry name" value="RNase_HII"/>
    <property type="match status" value="1"/>
</dbReference>
<evidence type="ECO:0000256" key="3">
    <source>
        <dbReference type="ARBA" id="ARBA00004496"/>
    </source>
</evidence>
<keyword evidence="15" id="KW-1185">Reference proteome</keyword>
<accession>A0A3D8IH48</accession>
<feature type="binding site" evidence="11">
    <location>
        <position position="110"/>
    </location>
    <ligand>
        <name>a divalent metal cation</name>
        <dbReference type="ChEBI" id="CHEBI:60240"/>
    </ligand>
</feature>
<dbReference type="GO" id="GO:0046872">
    <property type="term" value="F:metal ion binding"/>
    <property type="evidence" value="ECO:0007669"/>
    <property type="project" value="UniProtKB-KW"/>
</dbReference>
<evidence type="ECO:0000256" key="7">
    <source>
        <dbReference type="ARBA" id="ARBA00022723"/>
    </source>
</evidence>
<comment type="catalytic activity">
    <reaction evidence="1 11 12">
        <text>Endonucleolytic cleavage to 5'-phosphomonoester.</text>
        <dbReference type="EC" id="3.1.26.4"/>
    </reaction>
</comment>
<dbReference type="GO" id="GO:0043137">
    <property type="term" value="P:DNA replication, removal of RNA primer"/>
    <property type="evidence" value="ECO:0007669"/>
    <property type="project" value="TreeGrafter"/>
</dbReference>
<evidence type="ECO:0000256" key="10">
    <source>
        <dbReference type="ARBA" id="ARBA00023211"/>
    </source>
</evidence>
<comment type="function">
    <text evidence="2 12">Endonuclease that specifically degrades the RNA of RNA-DNA hybrids.</text>
</comment>
<dbReference type="RefSeq" id="WP_115543461.1">
    <property type="nucleotide sequence ID" value="NZ_NXLQ01000019.1"/>
</dbReference>
<dbReference type="EC" id="3.1.26.4" evidence="12"/>
<evidence type="ECO:0000259" key="13">
    <source>
        <dbReference type="PROSITE" id="PS51975"/>
    </source>
</evidence>
<dbReference type="PROSITE" id="PS51975">
    <property type="entry name" value="RNASE_H_2"/>
    <property type="match status" value="1"/>
</dbReference>
<evidence type="ECO:0000256" key="1">
    <source>
        <dbReference type="ARBA" id="ARBA00000077"/>
    </source>
</evidence>
<name>A0A3D8IH48_9HELI</name>
<dbReference type="CDD" id="cd07182">
    <property type="entry name" value="RNase_HII_bacteria_HII_like"/>
    <property type="match status" value="1"/>
</dbReference>
<keyword evidence="6 11" id="KW-0540">Nuclease</keyword>
<dbReference type="EMBL" id="NXLQ01000019">
    <property type="protein sequence ID" value="RDU64236.1"/>
    <property type="molecule type" value="Genomic_DNA"/>
</dbReference>
<dbReference type="InterPro" id="IPR012337">
    <property type="entry name" value="RNaseH-like_sf"/>
</dbReference>
<dbReference type="GO" id="GO:0006298">
    <property type="term" value="P:mismatch repair"/>
    <property type="evidence" value="ECO:0007669"/>
    <property type="project" value="TreeGrafter"/>
</dbReference>
<dbReference type="InterPro" id="IPR036397">
    <property type="entry name" value="RNaseH_sf"/>
</dbReference>
<organism evidence="14 15">
    <name type="scientific">Helicobacter didelphidarum</name>
    <dbReference type="NCBI Taxonomy" id="2040648"/>
    <lineage>
        <taxon>Bacteria</taxon>
        <taxon>Pseudomonadati</taxon>
        <taxon>Campylobacterota</taxon>
        <taxon>Epsilonproteobacteria</taxon>
        <taxon>Campylobacterales</taxon>
        <taxon>Helicobacteraceae</taxon>
        <taxon>Helicobacter</taxon>
    </lineage>
</organism>